<protein>
    <submittedName>
        <fullName evidence="6">ChbG/HpnK family deacetylase</fullName>
    </submittedName>
</protein>
<dbReference type="EMBL" id="QRUP01000028">
    <property type="protein sequence ID" value="RGR68222.1"/>
    <property type="molecule type" value="Genomic_DNA"/>
</dbReference>
<dbReference type="PANTHER" id="PTHR31609">
    <property type="entry name" value="YDJC DEACETYLASE FAMILY MEMBER"/>
    <property type="match status" value="1"/>
</dbReference>
<dbReference type="PANTHER" id="PTHR31609:SF1">
    <property type="entry name" value="CARBOHYDRATE DEACETYLASE"/>
    <property type="match status" value="1"/>
</dbReference>
<dbReference type="InterPro" id="IPR011330">
    <property type="entry name" value="Glyco_hydro/deAcase_b/a-brl"/>
</dbReference>
<evidence type="ECO:0000256" key="3">
    <source>
        <dbReference type="ARBA" id="ARBA00022801"/>
    </source>
</evidence>
<dbReference type="Pfam" id="PF04794">
    <property type="entry name" value="YdjC"/>
    <property type="match status" value="1"/>
</dbReference>
<dbReference type="Proteomes" id="UP000284178">
    <property type="component" value="Unassembled WGS sequence"/>
</dbReference>
<dbReference type="GeneID" id="83016913"/>
<dbReference type="GO" id="GO:0016787">
    <property type="term" value="F:hydrolase activity"/>
    <property type="evidence" value="ECO:0007669"/>
    <property type="project" value="UniProtKB-KW"/>
</dbReference>
<evidence type="ECO:0000256" key="2">
    <source>
        <dbReference type="ARBA" id="ARBA00022723"/>
    </source>
</evidence>
<proteinExistence type="predicted"/>
<dbReference type="AlphaFoldDB" id="A0A412FJB2"/>
<dbReference type="RefSeq" id="WP_117896077.1">
    <property type="nucleotide sequence ID" value="NZ_CABJCV010000028.1"/>
</dbReference>
<keyword evidence="3" id="KW-0378">Hydrolase</keyword>
<dbReference type="InterPro" id="IPR006879">
    <property type="entry name" value="YdjC-like"/>
</dbReference>
<keyword evidence="2" id="KW-0479">Metal-binding</keyword>
<organism evidence="6 7">
    <name type="scientific">Holdemania filiformis</name>
    <dbReference type="NCBI Taxonomy" id="61171"/>
    <lineage>
        <taxon>Bacteria</taxon>
        <taxon>Bacillati</taxon>
        <taxon>Bacillota</taxon>
        <taxon>Erysipelotrichia</taxon>
        <taxon>Erysipelotrichales</taxon>
        <taxon>Erysipelotrichaceae</taxon>
        <taxon>Holdemania</taxon>
    </lineage>
</organism>
<evidence type="ECO:0000256" key="4">
    <source>
        <dbReference type="ARBA" id="ARBA00022842"/>
    </source>
</evidence>
<comment type="cofactor">
    <cofactor evidence="1">
        <name>Mg(2+)</name>
        <dbReference type="ChEBI" id="CHEBI:18420"/>
    </cofactor>
</comment>
<evidence type="ECO:0000313" key="7">
    <source>
        <dbReference type="Proteomes" id="UP000284178"/>
    </source>
</evidence>
<reference evidence="6 7" key="1">
    <citation type="submission" date="2018-08" db="EMBL/GenBank/DDBJ databases">
        <title>A genome reference for cultivated species of the human gut microbiota.</title>
        <authorList>
            <person name="Zou Y."/>
            <person name="Xue W."/>
            <person name="Luo G."/>
        </authorList>
    </citation>
    <scope>NUCLEOTIDE SEQUENCE [LARGE SCALE GENOMIC DNA]</scope>
    <source>
        <strain evidence="6 7">AF24-29</strain>
    </source>
</reference>
<sequence length="265" mass="30107">MKLLVQGDDYGFTKGVTLGMLEGIDHGVLTCSGLFVNMPDAEWAAAQMRARPDFCWGIDFNLVTGPCCADPRKIPHFVDAAGNFIRSGITVRDPRWQSEAGRRAMFPFEECYLEVRAQFDRYVKLVGKKPGYLNGHSINHENLTAAIRQLAREEALPYTNDILEQFHFAWAVDIGGNEATTKKIFDPARQVNRNPLQYFMDHADDYLKHEYVFAGGHPGYVDAELFSQTSLSIERCRDLEMVLSPVLKQWIEEHQVELISYADLI</sequence>
<dbReference type="GO" id="GO:0019213">
    <property type="term" value="F:deacetylase activity"/>
    <property type="evidence" value="ECO:0007669"/>
    <property type="project" value="TreeGrafter"/>
</dbReference>
<keyword evidence="5" id="KW-0119">Carbohydrate metabolism</keyword>
<dbReference type="Gene3D" id="3.20.20.370">
    <property type="entry name" value="Glycoside hydrolase/deacetylase"/>
    <property type="match status" value="1"/>
</dbReference>
<evidence type="ECO:0000256" key="5">
    <source>
        <dbReference type="ARBA" id="ARBA00023277"/>
    </source>
</evidence>
<dbReference type="GO" id="GO:0046872">
    <property type="term" value="F:metal ion binding"/>
    <property type="evidence" value="ECO:0007669"/>
    <property type="project" value="UniProtKB-KW"/>
</dbReference>
<dbReference type="GO" id="GO:0005975">
    <property type="term" value="P:carbohydrate metabolic process"/>
    <property type="evidence" value="ECO:0007669"/>
    <property type="project" value="InterPro"/>
</dbReference>
<keyword evidence="7" id="KW-1185">Reference proteome</keyword>
<gene>
    <name evidence="6" type="ORF">DWY25_16065</name>
</gene>
<keyword evidence="4" id="KW-0460">Magnesium</keyword>
<evidence type="ECO:0000313" key="6">
    <source>
        <dbReference type="EMBL" id="RGR68222.1"/>
    </source>
</evidence>
<name>A0A412FJB2_9FIRM</name>
<dbReference type="SUPFAM" id="SSF88713">
    <property type="entry name" value="Glycoside hydrolase/deacetylase"/>
    <property type="match status" value="1"/>
</dbReference>
<accession>A0A412FJB2</accession>
<evidence type="ECO:0000256" key="1">
    <source>
        <dbReference type="ARBA" id="ARBA00001946"/>
    </source>
</evidence>
<comment type="caution">
    <text evidence="6">The sequence shown here is derived from an EMBL/GenBank/DDBJ whole genome shotgun (WGS) entry which is preliminary data.</text>
</comment>